<feature type="region of interest" description="Disordered" evidence="6">
    <location>
        <begin position="445"/>
        <end position="477"/>
    </location>
</feature>
<feature type="compositionally biased region" description="Polar residues" evidence="6">
    <location>
        <begin position="19"/>
        <end position="29"/>
    </location>
</feature>
<proteinExistence type="inferred from homology"/>
<dbReference type="PANTHER" id="PTHR10015">
    <property type="entry name" value="HEAT SHOCK TRANSCRIPTION FACTOR"/>
    <property type="match status" value="1"/>
</dbReference>
<evidence type="ECO:0000313" key="8">
    <source>
        <dbReference type="EMBL" id="KAF2669501.1"/>
    </source>
</evidence>
<feature type="compositionally biased region" description="Polar residues" evidence="6">
    <location>
        <begin position="680"/>
        <end position="696"/>
    </location>
</feature>
<protein>
    <recommendedName>
        <fullName evidence="7">HSF-type DNA-binding domain-containing protein</fullName>
    </recommendedName>
</protein>
<keyword evidence="4" id="KW-0539">Nucleus</keyword>
<keyword evidence="3" id="KW-0238">DNA-binding</keyword>
<dbReference type="FunFam" id="1.10.10.10:FF:000173">
    <property type="entry name" value="Heat shock transcription factor Hsf1"/>
    <property type="match status" value="1"/>
</dbReference>
<feature type="region of interest" description="Disordered" evidence="6">
    <location>
        <begin position="109"/>
        <end position="153"/>
    </location>
</feature>
<dbReference type="AlphaFoldDB" id="A0A6A6UD43"/>
<evidence type="ECO:0000313" key="9">
    <source>
        <dbReference type="Proteomes" id="UP000799302"/>
    </source>
</evidence>
<dbReference type="GO" id="GO:0005634">
    <property type="term" value="C:nucleus"/>
    <property type="evidence" value="ECO:0007669"/>
    <property type="project" value="UniProtKB-SubCell"/>
</dbReference>
<accession>A0A6A6UD43</accession>
<dbReference type="OrthoDB" id="60033at2759"/>
<dbReference type="Gene3D" id="1.10.10.10">
    <property type="entry name" value="Winged helix-like DNA-binding domain superfamily/Winged helix DNA-binding domain"/>
    <property type="match status" value="1"/>
</dbReference>
<dbReference type="InterPro" id="IPR036388">
    <property type="entry name" value="WH-like_DNA-bd_sf"/>
</dbReference>
<evidence type="ECO:0000256" key="4">
    <source>
        <dbReference type="ARBA" id="ARBA00023242"/>
    </source>
</evidence>
<dbReference type="PANTHER" id="PTHR10015:SF427">
    <property type="entry name" value="HEAT SHOCK FACTOR PROTEIN"/>
    <property type="match status" value="1"/>
</dbReference>
<dbReference type="Pfam" id="PF00447">
    <property type="entry name" value="HSF_DNA-bind"/>
    <property type="match status" value="1"/>
</dbReference>
<evidence type="ECO:0000256" key="2">
    <source>
        <dbReference type="ARBA" id="ARBA00006403"/>
    </source>
</evidence>
<dbReference type="InterPro" id="IPR036390">
    <property type="entry name" value="WH_DNA-bd_sf"/>
</dbReference>
<evidence type="ECO:0000259" key="7">
    <source>
        <dbReference type="SMART" id="SM00415"/>
    </source>
</evidence>
<evidence type="ECO:0000256" key="1">
    <source>
        <dbReference type="ARBA" id="ARBA00004123"/>
    </source>
</evidence>
<feature type="region of interest" description="Disordered" evidence="6">
    <location>
        <begin position="680"/>
        <end position="725"/>
    </location>
</feature>
<sequence>MQQSSMPSRKRPAPGASPANPQSQATYTVQPGAPNQPLQNDSSFADWAASTDYRQFPDNLDAIPGNLNSYDATTLGYNPALDAEDSVHYMNGTDPQNAGQLVRRNANQQLARQARNSWDGDANPDRTNWEEEEDDDDELERRASEAKKEAITKKRQIPPFVQKIRSFLDEDRNTELIRWSDDGKSFVVLDEDEFAKTLIPELFKHKNYASFVRQLNMYGFHKKVGLSDNSMKASESRRKTPSEYANPYFRQGRPELLWLIQKPKSAPGKKGPDGKIEEEEEIGKKPGSIMQPVKGGKSQDTSKDLVAINRNDLDSIKTEIYNLKKRNEVISNYIGSLRQQNSTIHQQAEKFQAAQNRFQQMYDRHESSINAILTFLATFYNRSLEGQNQPNFAEMFASTLPPSGQSGSIVDMSDMPNMDLQNMASRSMNQPRRNQKLLLAAPHIASSSTTPLPTPKVESIDTPVNASSHASPSPAAGVNDMLSRINWANANSPQASGANNFDFDSALEHLQTSDGNMPLTDAETTDILTRMTQDAGSTLDTTPAKPSNPQQNTNSALGGVNQSFNIPNMPTTADFDRIRHQQYALDQVQKLQDDQNQRVREIADKLGPLSPNGFIPGIHDNSNVPVPDSFDLDDWLNNPYFPENSGNLDGNADNGLNIPHTSLTGLEGLENSNTLLQQNLGGDGTQAHSVSSQAASPATVETLDDVDADTNVLAGEGSRKRRRRD</sequence>
<gene>
    <name evidence="8" type="ORF">BT63DRAFT_262711</name>
</gene>
<feature type="compositionally biased region" description="Low complexity" evidence="6">
    <location>
        <begin position="466"/>
        <end position="476"/>
    </location>
</feature>
<feature type="compositionally biased region" description="Basic and acidic residues" evidence="6">
    <location>
        <begin position="139"/>
        <end position="152"/>
    </location>
</feature>
<dbReference type="GO" id="GO:0003700">
    <property type="term" value="F:DNA-binding transcription factor activity"/>
    <property type="evidence" value="ECO:0007669"/>
    <property type="project" value="InterPro"/>
</dbReference>
<name>A0A6A6UD43_9PEZI</name>
<evidence type="ECO:0000256" key="5">
    <source>
        <dbReference type="RuleBase" id="RU004020"/>
    </source>
</evidence>
<dbReference type="SUPFAM" id="SSF46785">
    <property type="entry name" value="Winged helix' DNA-binding domain"/>
    <property type="match status" value="1"/>
</dbReference>
<feature type="region of interest" description="Disordered" evidence="6">
    <location>
        <begin position="1"/>
        <end position="44"/>
    </location>
</feature>
<dbReference type="PRINTS" id="PR00056">
    <property type="entry name" value="HSFDOMAIN"/>
</dbReference>
<dbReference type="EMBL" id="MU004235">
    <property type="protein sequence ID" value="KAF2669501.1"/>
    <property type="molecule type" value="Genomic_DNA"/>
</dbReference>
<feature type="domain" description="HSF-type DNA-binding" evidence="7">
    <location>
        <begin position="156"/>
        <end position="263"/>
    </location>
</feature>
<keyword evidence="9" id="KW-1185">Reference proteome</keyword>
<dbReference type="Proteomes" id="UP000799302">
    <property type="component" value="Unassembled WGS sequence"/>
</dbReference>
<evidence type="ECO:0000256" key="3">
    <source>
        <dbReference type="ARBA" id="ARBA00023125"/>
    </source>
</evidence>
<organism evidence="8 9">
    <name type="scientific">Microthyrium microscopicum</name>
    <dbReference type="NCBI Taxonomy" id="703497"/>
    <lineage>
        <taxon>Eukaryota</taxon>
        <taxon>Fungi</taxon>
        <taxon>Dikarya</taxon>
        <taxon>Ascomycota</taxon>
        <taxon>Pezizomycotina</taxon>
        <taxon>Dothideomycetes</taxon>
        <taxon>Dothideomycetes incertae sedis</taxon>
        <taxon>Microthyriales</taxon>
        <taxon>Microthyriaceae</taxon>
        <taxon>Microthyrium</taxon>
    </lineage>
</organism>
<dbReference type="InterPro" id="IPR000232">
    <property type="entry name" value="HSF_DNA-bd"/>
</dbReference>
<comment type="similarity">
    <text evidence="2 5">Belongs to the HSF family.</text>
</comment>
<reference evidence="8" key="1">
    <citation type="journal article" date="2020" name="Stud. Mycol.">
        <title>101 Dothideomycetes genomes: a test case for predicting lifestyles and emergence of pathogens.</title>
        <authorList>
            <person name="Haridas S."/>
            <person name="Albert R."/>
            <person name="Binder M."/>
            <person name="Bloem J."/>
            <person name="Labutti K."/>
            <person name="Salamov A."/>
            <person name="Andreopoulos B."/>
            <person name="Baker S."/>
            <person name="Barry K."/>
            <person name="Bills G."/>
            <person name="Bluhm B."/>
            <person name="Cannon C."/>
            <person name="Castanera R."/>
            <person name="Culley D."/>
            <person name="Daum C."/>
            <person name="Ezra D."/>
            <person name="Gonzalez J."/>
            <person name="Henrissat B."/>
            <person name="Kuo A."/>
            <person name="Liang C."/>
            <person name="Lipzen A."/>
            <person name="Lutzoni F."/>
            <person name="Magnuson J."/>
            <person name="Mondo S."/>
            <person name="Nolan M."/>
            <person name="Ohm R."/>
            <person name="Pangilinan J."/>
            <person name="Park H.-J."/>
            <person name="Ramirez L."/>
            <person name="Alfaro M."/>
            <person name="Sun H."/>
            <person name="Tritt A."/>
            <person name="Yoshinaga Y."/>
            <person name="Zwiers L.-H."/>
            <person name="Turgeon B."/>
            <person name="Goodwin S."/>
            <person name="Spatafora J."/>
            <person name="Crous P."/>
            <person name="Grigoriev I."/>
        </authorList>
    </citation>
    <scope>NUCLEOTIDE SEQUENCE</scope>
    <source>
        <strain evidence="8">CBS 115976</strain>
    </source>
</reference>
<feature type="region of interest" description="Disordered" evidence="6">
    <location>
        <begin position="536"/>
        <end position="564"/>
    </location>
</feature>
<evidence type="ECO:0000256" key="6">
    <source>
        <dbReference type="SAM" id="MobiDB-lite"/>
    </source>
</evidence>
<dbReference type="SMART" id="SM00415">
    <property type="entry name" value="HSF"/>
    <property type="match status" value="1"/>
</dbReference>
<dbReference type="GO" id="GO:0043565">
    <property type="term" value="F:sequence-specific DNA binding"/>
    <property type="evidence" value="ECO:0007669"/>
    <property type="project" value="InterPro"/>
</dbReference>
<comment type="subcellular location">
    <subcellularLocation>
        <location evidence="1">Nucleus</location>
    </subcellularLocation>
</comment>